<dbReference type="GO" id="GO:0018738">
    <property type="term" value="F:S-formylglutathione hydrolase activity"/>
    <property type="evidence" value="ECO:0007669"/>
    <property type="project" value="UniProtKB-EC"/>
</dbReference>
<feature type="active site" description="Charge relay system" evidence="6">
    <location>
        <position position="232"/>
    </location>
</feature>
<dbReference type="FunFam" id="3.40.50.1820:FF:000002">
    <property type="entry name" value="S-formylglutathione hydrolase"/>
    <property type="match status" value="1"/>
</dbReference>
<accession>A0A1Y2GUD0</accession>
<dbReference type="OrthoDB" id="420518at2759"/>
<evidence type="ECO:0000256" key="3">
    <source>
        <dbReference type="ARBA" id="ARBA00016774"/>
    </source>
</evidence>
<proteinExistence type="inferred from homology"/>
<dbReference type="SUPFAM" id="SSF53474">
    <property type="entry name" value="alpha/beta-Hydrolases"/>
    <property type="match status" value="1"/>
</dbReference>
<evidence type="ECO:0000256" key="4">
    <source>
        <dbReference type="ARBA" id="ARBA00022487"/>
    </source>
</evidence>
<evidence type="ECO:0000256" key="7">
    <source>
        <dbReference type="RuleBase" id="RU363068"/>
    </source>
</evidence>
<dbReference type="EMBL" id="MCFF01000011">
    <property type="protein sequence ID" value="ORZ21949.1"/>
    <property type="molecule type" value="Genomic_DNA"/>
</dbReference>
<keyword evidence="7" id="KW-0963">Cytoplasm</keyword>
<comment type="similarity">
    <text evidence="1 7">Belongs to the esterase D family.</text>
</comment>
<evidence type="ECO:0000256" key="2">
    <source>
        <dbReference type="ARBA" id="ARBA00012479"/>
    </source>
</evidence>
<dbReference type="RefSeq" id="XP_021883200.1">
    <property type="nucleotide sequence ID" value="XM_022021938.1"/>
</dbReference>
<feature type="active site" description="Charge relay system" evidence="6">
    <location>
        <position position="150"/>
    </location>
</feature>
<keyword evidence="5 7" id="KW-0378">Hydrolase</keyword>
<gene>
    <name evidence="8" type="ORF">BCR41DRAFT_334579</name>
</gene>
<dbReference type="PANTHER" id="PTHR10061:SF0">
    <property type="entry name" value="S-FORMYLGLUTATHIONE HYDROLASE"/>
    <property type="match status" value="1"/>
</dbReference>
<sequence>MSLTTVQQVKHFGGTLTKYSHESSTTQCTMRFNLFLPRAVEQHAKVPLLYCLGGLTATEDNFPQKSGFGAKAAEHGIALVFPDTSPRNVGVAEAEDDNCVGYSAGFYLNATQAPWEKNWRMYDYIVKELPQLLENNFPIDPSRTSIMGHSMGGHGALTIFLKNQDRYKSVSAFAPITNLSRSPWGLHALSRYLGEDRSTWAEYDAVELLKHLAGEKKLRNDVNFLIDQGTGDEYLNPDHLHTYDLVETVKKLGLTSQFDIRFHDGYSHGYYTISTFINDHIEHHAKALGV</sequence>
<dbReference type="Gene3D" id="3.40.50.1820">
    <property type="entry name" value="alpha/beta hydrolase"/>
    <property type="match status" value="1"/>
</dbReference>
<dbReference type="EC" id="3.1.2.12" evidence="2 7"/>
<keyword evidence="4 7" id="KW-0719">Serine esterase</keyword>
<dbReference type="PANTHER" id="PTHR10061">
    <property type="entry name" value="S-FORMYLGLUTATHIONE HYDROLASE"/>
    <property type="match status" value="1"/>
</dbReference>
<dbReference type="GO" id="GO:0005829">
    <property type="term" value="C:cytosol"/>
    <property type="evidence" value="ECO:0007669"/>
    <property type="project" value="EnsemblFungi"/>
</dbReference>
<evidence type="ECO:0000313" key="9">
    <source>
        <dbReference type="Proteomes" id="UP000193648"/>
    </source>
</evidence>
<dbReference type="InterPro" id="IPR029058">
    <property type="entry name" value="AB_hydrolase_fold"/>
</dbReference>
<dbReference type="GeneID" id="33563782"/>
<evidence type="ECO:0000313" key="8">
    <source>
        <dbReference type="EMBL" id="ORZ21949.1"/>
    </source>
</evidence>
<organism evidence="8 9">
    <name type="scientific">Lobosporangium transversale</name>
    <dbReference type="NCBI Taxonomy" id="64571"/>
    <lineage>
        <taxon>Eukaryota</taxon>
        <taxon>Fungi</taxon>
        <taxon>Fungi incertae sedis</taxon>
        <taxon>Mucoromycota</taxon>
        <taxon>Mortierellomycotina</taxon>
        <taxon>Mortierellomycetes</taxon>
        <taxon>Mortierellales</taxon>
        <taxon>Mortierellaceae</taxon>
        <taxon>Lobosporangium</taxon>
    </lineage>
</organism>
<evidence type="ECO:0000256" key="5">
    <source>
        <dbReference type="ARBA" id="ARBA00022801"/>
    </source>
</evidence>
<name>A0A1Y2GUD0_9FUNG</name>
<comment type="subcellular location">
    <subcellularLocation>
        <location evidence="7">Cytoplasm</location>
    </subcellularLocation>
</comment>
<protein>
    <recommendedName>
        <fullName evidence="3 7">S-formylglutathione hydrolase</fullName>
        <ecNumber evidence="2 7">3.1.2.12</ecNumber>
    </recommendedName>
</protein>
<dbReference type="AlphaFoldDB" id="A0A1Y2GUD0"/>
<comment type="function">
    <text evidence="7">Serine hydrolase involved in the detoxification of formaldehyde.</text>
</comment>
<dbReference type="Proteomes" id="UP000193648">
    <property type="component" value="Unassembled WGS sequence"/>
</dbReference>
<evidence type="ECO:0000256" key="6">
    <source>
        <dbReference type="PIRSR" id="PIRSR614186-1"/>
    </source>
</evidence>
<dbReference type="NCBIfam" id="TIGR02821">
    <property type="entry name" value="fghA_ester_D"/>
    <property type="match status" value="1"/>
</dbReference>
<dbReference type="InterPro" id="IPR014186">
    <property type="entry name" value="S-formylglutathione_hydrol"/>
</dbReference>
<dbReference type="STRING" id="64571.A0A1Y2GUD0"/>
<dbReference type="GO" id="GO:0052689">
    <property type="term" value="F:carboxylic ester hydrolase activity"/>
    <property type="evidence" value="ECO:0007669"/>
    <property type="project" value="UniProtKB-KW"/>
</dbReference>
<dbReference type="InterPro" id="IPR000801">
    <property type="entry name" value="Esterase-like"/>
</dbReference>
<dbReference type="InParanoid" id="A0A1Y2GUD0"/>
<reference evidence="8 9" key="1">
    <citation type="submission" date="2016-07" db="EMBL/GenBank/DDBJ databases">
        <title>Pervasive Adenine N6-methylation of Active Genes in Fungi.</title>
        <authorList>
            <consortium name="DOE Joint Genome Institute"/>
            <person name="Mondo S.J."/>
            <person name="Dannebaum R.O."/>
            <person name="Kuo R.C."/>
            <person name="Labutti K."/>
            <person name="Haridas S."/>
            <person name="Kuo A."/>
            <person name="Salamov A."/>
            <person name="Ahrendt S.R."/>
            <person name="Lipzen A."/>
            <person name="Sullivan W."/>
            <person name="Andreopoulos W.B."/>
            <person name="Clum A."/>
            <person name="Lindquist E."/>
            <person name="Daum C."/>
            <person name="Ramamoorthy G.K."/>
            <person name="Gryganskyi A."/>
            <person name="Culley D."/>
            <person name="Magnuson J.K."/>
            <person name="James T.Y."/>
            <person name="O'Malley M.A."/>
            <person name="Stajich J.E."/>
            <person name="Spatafora J.W."/>
            <person name="Visel A."/>
            <person name="Grigoriev I.V."/>
        </authorList>
    </citation>
    <scope>NUCLEOTIDE SEQUENCE [LARGE SCALE GENOMIC DNA]</scope>
    <source>
        <strain evidence="8 9">NRRL 3116</strain>
    </source>
</reference>
<dbReference type="Pfam" id="PF00756">
    <property type="entry name" value="Esterase"/>
    <property type="match status" value="1"/>
</dbReference>
<dbReference type="GO" id="GO:0046294">
    <property type="term" value="P:formaldehyde catabolic process"/>
    <property type="evidence" value="ECO:0007669"/>
    <property type="project" value="EnsemblFungi"/>
</dbReference>
<comment type="caution">
    <text evidence="8">The sequence shown here is derived from an EMBL/GenBank/DDBJ whole genome shotgun (WGS) entry which is preliminary data.</text>
</comment>
<keyword evidence="9" id="KW-1185">Reference proteome</keyword>
<feature type="active site" description="Charge relay system" evidence="6">
    <location>
        <position position="268"/>
    </location>
</feature>
<comment type="catalytic activity">
    <reaction evidence="7">
        <text>S-formylglutathione + H2O = formate + glutathione + H(+)</text>
        <dbReference type="Rhea" id="RHEA:14961"/>
        <dbReference type="ChEBI" id="CHEBI:15377"/>
        <dbReference type="ChEBI" id="CHEBI:15378"/>
        <dbReference type="ChEBI" id="CHEBI:15740"/>
        <dbReference type="ChEBI" id="CHEBI:57688"/>
        <dbReference type="ChEBI" id="CHEBI:57925"/>
        <dbReference type="EC" id="3.1.2.12"/>
    </reaction>
</comment>
<evidence type="ECO:0000256" key="1">
    <source>
        <dbReference type="ARBA" id="ARBA00005622"/>
    </source>
</evidence>